<protein>
    <submittedName>
        <fullName evidence="2">Uncharacterized protein</fullName>
    </submittedName>
</protein>
<feature type="compositionally biased region" description="Basic residues" evidence="1">
    <location>
        <begin position="9"/>
        <end position="19"/>
    </location>
</feature>
<evidence type="ECO:0000313" key="2">
    <source>
        <dbReference type="EMBL" id="PRE53101.1"/>
    </source>
</evidence>
<dbReference type="AlphaFoldDB" id="A0AB37AXR2"/>
<reference evidence="2 3" key="1">
    <citation type="submission" date="2018-03" db="EMBL/GenBank/DDBJ databases">
        <authorList>
            <person name="Nguyen K."/>
            <person name="Fouts D."/>
            <person name="Sutton G."/>
        </authorList>
    </citation>
    <scope>NUCLEOTIDE SEQUENCE [LARGE SCALE GENOMIC DNA]</scope>
    <source>
        <strain evidence="2 3">AU14328</strain>
    </source>
</reference>
<dbReference type="EMBL" id="PVFR01000017">
    <property type="protein sequence ID" value="PRE53101.1"/>
    <property type="molecule type" value="Genomic_DNA"/>
</dbReference>
<sequence length="60" mass="6904">MLHGAPMRTNRRPRVRRSVSRPLADPNADSRASGNARRLHRAICHGARQFPYISKSKYFD</sequence>
<evidence type="ECO:0000256" key="1">
    <source>
        <dbReference type="SAM" id="MobiDB-lite"/>
    </source>
</evidence>
<dbReference type="Proteomes" id="UP000237811">
    <property type="component" value="Unassembled WGS sequence"/>
</dbReference>
<feature type="region of interest" description="Disordered" evidence="1">
    <location>
        <begin position="1"/>
        <end position="37"/>
    </location>
</feature>
<evidence type="ECO:0000313" key="3">
    <source>
        <dbReference type="Proteomes" id="UP000237811"/>
    </source>
</evidence>
<accession>A0AB37AXR2</accession>
<name>A0AB37AXR2_9BURK</name>
<gene>
    <name evidence="2" type="ORF">C6P99_06535</name>
</gene>
<comment type="caution">
    <text evidence="2">The sequence shown here is derived from an EMBL/GenBank/DDBJ whole genome shotgun (WGS) entry which is preliminary data.</text>
</comment>
<organism evidence="2 3">
    <name type="scientific">Burkholderia multivorans</name>
    <dbReference type="NCBI Taxonomy" id="87883"/>
    <lineage>
        <taxon>Bacteria</taxon>
        <taxon>Pseudomonadati</taxon>
        <taxon>Pseudomonadota</taxon>
        <taxon>Betaproteobacteria</taxon>
        <taxon>Burkholderiales</taxon>
        <taxon>Burkholderiaceae</taxon>
        <taxon>Burkholderia</taxon>
        <taxon>Burkholderia cepacia complex</taxon>
    </lineage>
</organism>
<proteinExistence type="predicted"/>